<dbReference type="SUPFAM" id="SSF103473">
    <property type="entry name" value="MFS general substrate transporter"/>
    <property type="match status" value="1"/>
</dbReference>
<feature type="transmembrane region" description="Helical" evidence="7">
    <location>
        <begin position="151"/>
        <end position="171"/>
    </location>
</feature>
<evidence type="ECO:0000256" key="6">
    <source>
        <dbReference type="ARBA" id="ARBA00023136"/>
    </source>
</evidence>
<dbReference type="RefSeq" id="WP_344026497.1">
    <property type="nucleotide sequence ID" value="NZ_BAAABX010000048.1"/>
</dbReference>
<feature type="transmembrane region" description="Helical" evidence="7">
    <location>
        <begin position="369"/>
        <end position="391"/>
    </location>
</feature>
<feature type="transmembrane region" description="Helical" evidence="7">
    <location>
        <begin position="341"/>
        <end position="363"/>
    </location>
</feature>
<feature type="transmembrane region" description="Helical" evidence="7">
    <location>
        <begin position="75"/>
        <end position="95"/>
    </location>
</feature>
<sequence>MFSSLRVRNYRLFTVGQVVSNTGTWMQRIAQDWLVLRLTGSSAAVGVTVALQFLPALLLGLYGGVLADRWPGRRTLLVTQSAAGLTSLSLAVLTLSGQVELWHVYVTAFLLGVIGVVDKPARRAFVPELVGPADLHNAIALHCANSESARLAGPAVAGVLITSLGSGAAFLLNGLSYLAPIVGLLMMRTSELHRPSERRPRGRGELREGLRCVARRPELLWPVVLGGFLGTFAYNFPVWITAFVTDVFHAGPGTYGLLNTLMAGGSLLGALFTARCGCPRRRVLVGAALLFGLAEAVAALAPAFWVFAVLLVPVGALGLVSSTTANCSVQLAADPALRGRVVSVFTTVFMGGTPLGAALTGWITETYGARAGFLSGGLVSATAAVAVGCVLSRSAGVRLSVDPRRGRRCVTLVPRGRAPAAAEARAG</sequence>
<name>A0ABN0YWX1_9ACTN</name>
<dbReference type="PANTHER" id="PTHR23513">
    <property type="entry name" value="INTEGRAL MEMBRANE EFFLUX PROTEIN-RELATED"/>
    <property type="match status" value="1"/>
</dbReference>
<dbReference type="InterPro" id="IPR010290">
    <property type="entry name" value="TM_effector"/>
</dbReference>
<evidence type="ECO:0000256" key="7">
    <source>
        <dbReference type="SAM" id="Phobius"/>
    </source>
</evidence>
<keyword evidence="10" id="KW-1185">Reference proteome</keyword>
<evidence type="ECO:0000313" key="9">
    <source>
        <dbReference type="EMBL" id="GAA0415652.1"/>
    </source>
</evidence>
<comment type="caution">
    <text evidence="9">The sequence shown here is derived from an EMBL/GenBank/DDBJ whole genome shotgun (WGS) entry which is preliminary data.</text>
</comment>
<evidence type="ECO:0000256" key="3">
    <source>
        <dbReference type="ARBA" id="ARBA00022475"/>
    </source>
</evidence>
<dbReference type="Proteomes" id="UP001500879">
    <property type="component" value="Unassembled WGS sequence"/>
</dbReference>
<feature type="transmembrane region" description="Helical" evidence="7">
    <location>
        <begin position="252"/>
        <end position="271"/>
    </location>
</feature>
<dbReference type="InterPro" id="IPR036259">
    <property type="entry name" value="MFS_trans_sf"/>
</dbReference>
<gene>
    <name evidence="9" type="ORF">GCM10010357_41200</name>
</gene>
<evidence type="ECO:0000256" key="2">
    <source>
        <dbReference type="ARBA" id="ARBA00022448"/>
    </source>
</evidence>
<feature type="domain" description="Major facilitator superfamily (MFS) profile" evidence="8">
    <location>
        <begin position="169"/>
        <end position="427"/>
    </location>
</feature>
<proteinExistence type="predicted"/>
<feature type="transmembrane region" description="Helical" evidence="7">
    <location>
        <begin position="101"/>
        <end position="117"/>
    </location>
</feature>
<feature type="transmembrane region" description="Helical" evidence="7">
    <location>
        <begin position="219"/>
        <end position="240"/>
    </location>
</feature>
<dbReference type="CDD" id="cd06173">
    <property type="entry name" value="MFS_MefA_like"/>
    <property type="match status" value="1"/>
</dbReference>
<evidence type="ECO:0000256" key="5">
    <source>
        <dbReference type="ARBA" id="ARBA00022989"/>
    </source>
</evidence>
<keyword evidence="2" id="KW-0813">Transport</keyword>
<organism evidence="9 10">
    <name type="scientific">Streptomyces luteireticuli</name>
    <dbReference type="NCBI Taxonomy" id="173858"/>
    <lineage>
        <taxon>Bacteria</taxon>
        <taxon>Bacillati</taxon>
        <taxon>Actinomycetota</taxon>
        <taxon>Actinomycetes</taxon>
        <taxon>Kitasatosporales</taxon>
        <taxon>Streptomycetaceae</taxon>
        <taxon>Streptomyces</taxon>
    </lineage>
</organism>
<accession>A0ABN0YWX1</accession>
<protein>
    <submittedName>
        <fullName evidence="9">MFS transporter</fullName>
    </submittedName>
</protein>
<keyword evidence="3" id="KW-1003">Cell membrane</keyword>
<reference evidence="9 10" key="1">
    <citation type="journal article" date="2019" name="Int. J. Syst. Evol. Microbiol.">
        <title>The Global Catalogue of Microorganisms (GCM) 10K type strain sequencing project: providing services to taxonomists for standard genome sequencing and annotation.</title>
        <authorList>
            <consortium name="The Broad Institute Genomics Platform"/>
            <consortium name="The Broad Institute Genome Sequencing Center for Infectious Disease"/>
            <person name="Wu L."/>
            <person name="Ma J."/>
        </authorList>
    </citation>
    <scope>NUCLEOTIDE SEQUENCE [LARGE SCALE GENOMIC DNA]</scope>
    <source>
        <strain evidence="9 10">JCM 4788</strain>
    </source>
</reference>
<comment type="subcellular location">
    <subcellularLocation>
        <location evidence="1">Cell membrane</location>
        <topology evidence="1">Multi-pass membrane protein</topology>
    </subcellularLocation>
</comment>
<evidence type="ECO:0000256" key="4">
    <source>
        <dbReference type="ARBA" id="ARBA00022692"/>
    </source>
</evidence>
<keyword evidence="4 7" id="KW-0812">Transmembrane</keyword>
<evidence type="ECO:0000256" key="1">
    <source>
        <dbReference type="ARBA" id="ARBA00004651"/>
    </source>
</evidence>
<evidence type="ECO:0000313" key="10">
    <source>
        <dbReference type="Proteomes" id="UP001500879"/>
    </source>
</evidence>
<keyword evidence="6 7" id="KW-0472">Membrane</keyword>
<keyword evidence="5 7" id="KW-1133">Transmembrane helix</keyword>
<dbReference type="Pfam" id="PF05977">
    <property type="entry name" value="MFS_3"/>
    <property type="match status" value="1"/>
</dbReference>
<dbReference type="InterPro" id="IPR020846">
    <property type="entry name" value="MFS_dom"/>
</dbReference>
<dbReference type="PROSITE" id="PS50850">
    <property type="entry name" value="MFS"/>
    <property type="match status" value="1"/>
</dbReference>
<evidence type="ECO:0000259" key="8">
    <source>
        <dbReference type="PROSITE" id="PS50850"/>
    </source>
</evidence>
<dbReference type="PANTHER" id="PTHR23513:SF11">
    <property type="entry name" value="STAPHYLOFERRIN A TRANSPORTER"/>
    <property type="match status" value="1"/>
</dbReference>
<feature type="transmembrane region" description="Helical" evidence="7">
    <location>
        <begin position="43"/>
        <end position="63"/>
    </location>
</feature>
<dbReference type="Gene3D" id="1.20.1250.20">
    <property type="entry name" value="MFS general substrate transporter like domains"/>
    <property type="match status" value="1"/>
</dbReference>
<dbReference type="EMBL" id="BAAABX010000048">
    <property type="protein sequence ID" value="GAA0415652.1"/>
    <property type="molecule type" value="Genomic_DNA"/>
</dbReference>
<feature type="transmembrane region" description="Helical" evidence="7">
    <location>
        <begin position="307"/>
        <end position="329"/>
    </location>
</feature>
<feature type="transmembrane region" description="Helical" evidence="7">
    <location>
        <begin position="283"/>
        <end position="301"/>
    </location>
</feature>